<keyword evidence="3" id="KW-0862">Zinc</keyword>
<dbReference type="EMBL" id="KV009054">
    <property type="protein sequence ID" value="KZV29803.1"/>
    <property type="molecule type" value="Genomic_DNA"/>
</dbReference>
<reference evidence="6 8" key="1">
    <citation type="journal article" date="2015" name="Proc. Natl. Acad. Sci. U.S.A.">
        <title>The resurrection genome of Boea hygrometrica: A blueprint for survival of dehydration.</title>
        <authorList>
            <person name="Xiao L."/>
            <person name="Yang G."/>
            <person name="Zhang L."/>
            <person name="Yang X."/>
            <person name="Zhao S."/>
            <person name="Ji Z."/>
            <person name="Zhou Q."/>
            <person name="Hu M."/>
            <person name="Wang Y."/>
            <person name="Chen M."/>
            <person name="Xu Y."/>
            <person name="Jin H."/>
            <person name="Xiao X."/>
            <person name="Hu G."/>
            <person name="Bao F."/>
            <person name="Hu Y."/>
            <person name="Wan P."/>
            <person name="Li L."/>
            <person name="Deng X."/>
            <person name="Kuang T."/>
            <person name="Xiang C."/>
            <person name="Zhu J.K."/>
            <person name="Oliver M.J."/>
            <person name="He Y."/>
        </authorList>
    </citation>
    <scope>NUCLEOTIDE SEQUENCE [LARGE SCALE GENOMIC DNA]</scope>
    <source>
        <strain evidence="8">cv. XS01</strain>
    </source>
</reference>
<dbReference type="OrthoDB" id="1711136at2759"/>
<evidence type="ECO:0000313" key="7">
    <source>
        <dbReference type="EMBL" id="KZV45975.1"/>
    </source>
</evidence>
<dbReference type="PIRSF" id="PIRSF036836">
    <property type="entry name" value="RNase_bind_SBP1"/>
    <property type="match status" value="1"/>
</dbReference>
<dbReference type="Gene3D" id="3.30.40.10">
    <property type="entry name" value="Zinc/RING finger domain, C3HC4 (zinc finger)"/>
    <property type="match status" value="1"/>
</dbReference>
<dbReference type="GO" id="GO:0004842">
    <property type="term" value="F:ubiquitin-protein transferase activity"/>
    <property type="evidence" value="ECO:0007669"/>
    <property type="project" value="TreeGrafter"/>
</dbReference>
<dbReference type="EMBL" id="KQ995736">
    <property type="protein sequence ID" value="KZV45975.1"/>
    <property type="molecule type" value="Genomic_DNA"/>
</dbReference>
<reference evidence="6" key="2">
    <citation type="submission" date="2016-02" db="EMBL/GenBank/DDBJ databases">
        <authorList>
            <person name="Alioto T."/>
            <person name="Alioto T."/>
        </authorList>
    </citation>
    <scope>NUCLEOTIDE SEQUENCE</scope>
</reference>
<keyword evidence="1" id="KW-0479">Metal-binding</keyword>
<evidence type="ECO:0000259" key="5">
    <source>
        <dbReference type="PROSITE" id="PS50089"/>
    </source>
</evidence>
<proteinExistence type="predicted"/>
<dbReference type="InterPro" id="IPR013083">
    <property type="entry name" value="Znf_RING/FYVE/PHD"/>
</dbReference>
<dbReference type="PANTHER" id="PTHR42647">
    <property type="entry name" value="SBP (S-RIBONUCLEASE BINDING PROTEIN) FAMILY PROTEIN"/>
    <property type="match status" value="1"/>
</dbReference>
<dbReference type="Proteomes" id="UP000250235">
    <property type="component" value="Unassembled WGS sequence"/>
</dbReference>
<evidence type="ECO:0000256" key="1">
    <source>
        <dbReference type="ARBA" id="ARBA00022723"/>
    </source>
</evidence>
<organism evidence="6 8">
    <name type="scientific">Dorcoceras hygrometricum</name>
    <dbReference type="NCBI Taxonomy" id="472368"/>
    <lineage>
        <taxon>Eukaryota</taxon>
        <taxon>Viridiplantae</taxon>
        <taxon>Streptophyta</taxon>
        <taxon>Embryophyta</taxon>
        <taxon>Tracheophyta</taxon>
        <taxon>Spermatophyta</taxon>
        <taxon>Magnoliopsida</taxon>
        <taxon>eudicotyledons</taxon>
        <taxon>Gunneridae</taxon>
        <taxon>Pentapetalae</taxon>
        <taxon>asterids</taxon>
        <taxon>lamiids</taxon>
        <taxon>Lamiales</taxon>
        <taxon>Gesneriaceae</taxon>
        <taxon>Didymocarpoideae</taxon>
        <taxon>Trichosporeae</taxon>
        <taxon>Loxocarpinae</taxon>
        <taxon>Dorcoceras</taxon>
    </lineage>
</organism>
<gene>
    <name evidence="7" type="ORF">F511_10665</name>
    <name evidence="6" type="ORF">F511_44113</name>
</gene>
<feature type="domain" description="RING-type" evidence="5">
    <location>
        <begin position="207"/>
        <end position="242"/>
    </location>
</feature>
<sequence>MAIEAQLYSENLGFALKGPQELFMENACGFFDPQKKTTDLSDHQQNLNYLRDNSSVQLLPKPFSQNFSAHIEKQRMEIDHFIRIQNERLRVALQEQRKQQTALILNKYETKTKFLLNQKEEQIAEVSSRTFQLEHLLTRMEIENQTWQRVAKEKESMVASLNCAIQRLKETANPQSNGADDAESCCQNIDGEKTENVEFQNMKKMVCRCCNHRNSCVIILPCRHLCSCRDCEVFLYSCPVCRNVKKAAIEVLV</sequence>
<dbReference type="PROSITE" id="PS50089">
    <property type="entry name" value="ZF_RING_2"/>
    <property type="match status" value="1"/>
</dbReference>
<evidence type="ECO:0000256" key="3">
    <source>
        <dbReference type="ARBA" id="ARBA00022833"/>
    </source>
</evidence>
<evidence type="ECO:0000313" key="8">
    <source>
        <dbReference type="Proteomes" id="UP000250235"/>
    </source>
</evidence>
<dbReference type="PANTHER" id="PTHR42647:SF22">
    <property type="entry name" value="BOI-RELATED E3 UBIQUITIN-PROTEIN LIGASE 2-RELATED"/>
    <property type="match status" value="1"/>
</dbReference>
<dbReference type="InterPro" id="IPR001841">
    <property type="entry name" value="Znf_RING"/>
</dbReference>
<evidence type="ECO:0000313" key="6">
    <source>
        <dbReference type="EMBL" id="KZV29803.1"/>
    </source>
</evidence>
<keyword evidence="2 4" id="KW-0863">Zinc-finger</keyword>
<dbReference type="AlphaFoldDB" id="A0A2Z7B6J2"/>
<keyword evidence="8" id="KW-1185">Reference proteome</keyword>
<evidence type="ECO:0000256" key="2">
    <source>
        <dbReference type="ARBA" id="ARBA00022771"/>
    </source>
</evidence>
<name>A0A2Z7B6J2_9LAMI</name>
<evidence type="ECO:0000256" key="4">
    <source>
        <dbReference type="PROSITE-ProRule" id="PRU00175"/>
    </source>
</evidence>
<accession>A0A2Z7B6J2</accession>
<dbReference type="Pfam" id="PF13920">
    <property type="entry name" value="zf-C3HC4_3"/>
    <property type="match status" value="1"/>
</dbReference>
<dbReference type="GO" id="GO:0008270">
    <property type="term" value="F:zinc ion binding"/>
    <property type="evidence" value="ECO:0007669"/>
    <property type="project" value="UniProtKB-KW"/>
</dbReference>
<protein>
    <recommendedName>
        <fullName evidence="5">RING-type domain-containing protein</fullName>
    </recommendedName>
</protein>